<sequence>MVGFHPALANQSSELSEPNAESDVTRDQKVRNRVGGVRRARFELSDTEEDLDYAANDEEDPGTESGEATTPTKSRDSWTNALLKEKGKPEATVYEVDA</sequence>
<gene>
    <name evidence="2" type="ORF">JG688_00007132</name>
</gene>
<name>A0A8J5ILW4_9STRA</name>
<feature type="compositionally biased region" description="Acidic residues" evidence="1">
    <location>
        <begin position="45"/>
        <end position="62"/>
    </location>
</feature>
<reference evidence="2" key="1">
    <citation type="submission" date="2021-01" db="EMBL/GenBank/DDBJ databases">
        <title>Phytophthora aleatoria, a newly-described species from Pinus radiata is distinct from Phytophthora cactorum isolates based on comparative genomics.</title>
        <authorList>
            <person name="Mcdougal R."/>
            <person name="Panda P."/>
            <person name="Williams N."/>
            <person name="Studholme D.J."/>
        </authorList>
    </citation>
    <scope>NUCLEOTIDE SEQUENCE</scope>
    <source>
        <strain evidence="2">NZFS 4037</strain>
    </source>
</reference>
<organism evidence="2 3">
    <name type="scientific">Phytophthora aleatoria</name>
    <dbReference type="NCBI Taxonomy" id="2496075"/>
    <lineage>
        <taxon>Eukaryota</taxon>
        <taxon>Sar</taxon>
        <taxon>Stramenopiles</taxon>
        <taxon>Oomycota</taxon>
        <taxon>Peronosporomycetes</taxon>
        <taxon>Peronosporales</taxon>
        <taxon>Peronosporaceae</taxon>
        <taxon>Phytophthora</taxon>
    </lineage>
</organism>
<protein>
    <submittedName>
        <fullName evidence="2">Uncharacterized protein</fullName>
    </submittedName>
</protein>
<comment type="caution">
    <text evidence="2">The sequence shown here is derived from an EMBL/GenBank/DDBJ whole genome shotgun (WGS) entry which is preliminary data.</text>
</comment>
<dbReference type="EMBL" id="JAENGY010000333">
    <property type="protein sequence ID" value="KAG6965566.1"/>
    <property type="molecule type" value="Genomic_DNA"/>
</dbReference>
<dbReference type="Proteomes" id="UP000709295">
    <property type="component" value="Unassembled WGS sequence"/>
</dbReference>
<evidence type="ECO:0000256" key="1">
    <source>
        <dbReference type="SAM" id="MobiDB-lite"/>
    </source>
</evidence>
<feature type="compositionally biased region" description="Polar residues" evidence="1">
    <location>
        <begin position="66"/>
        <end position="80"/>
    </location>
</feature>
<evidence type="ECO:0000313" key="3">
    <source>
        <dbReference type="Proteomes" id="UP000709295"/>
    </source>
</evidence>
<accession>A0A8J5ILW4</accession>
<evidence type="ECO:0000313" key="2">
    <source>
        <dbReference type="EMBL" id="KAG6965566.1"/>
    </source>
</evidence>
<keyword evidence="3" id="KW-1185">Reference proteome</keyword>
<feature type="region of interest" description="Disordered" evidence="1">
    <location>
        <begin position="1"/>
        <end position="98"/>
    </location>
</feature>
<dbReference type="AlphaFoldDB" id="A0A8J5ILW4"/>
<proteinExistence type="predicted"/>